<feature type="compositionally biased region" description="Polar residues" evidence="2">
    <location>
        <begin position="43"/>
        <end position="61"/>
    </location>
</feature>
<protein>
    <submittedName>
        <fullName evidence="4">Uncharacterized protein</fullName>
    </submittedName>
</protein>
<gene>
    <name evidence="4" type="ORF">BESB_063140</name>
</gene>
<feature type="region of interest" description="Disordered" evidence="2">
    <location>
        <begin position="32"/>
        <end position="79"/>
    </location>
</feature>
<organism evidence="4 5">
    <name type="scientific">Besnoitia besnoiti</name>
    <name type="common">Apicomplexan protozoan</name>
    <dbReference type="NCBI Taxonomy" id="94643"/>
    <lineage>
        <taxon>Eukaryota</taxon>
        <taxon>Sar</taxon>
        <taxon>Alveolata</taxon>
        <taxon>Apicomplexa</taxon>
        <taxon>Conoidasida</taxon>
        <taxon>Coccidia</taxon>
        <taxon>Eucoccidiorida</taxon>
        <taxon>Eimeriorina</taxon>
        <taxon>Sarcocystidae</taxon>
        <taxon>Besnoitia</taxon>
    </lineage>
</organism>
<dbReference type="GeneID" id="40311242"/>
<reference evidence="4 5" key="1">
    <citation type="submission" date="2017-09" db="EMBL/GenBank/DDBJ databases">
        <title>Genome sequencing of Besnoitia besnoiti strain Bb-Ger1.</title>
        <authorList>
            <person name="Schares G."/>
            <person name="Venepally P."/>
            <person name="Lorenzi H.A."/>
        </authorList>
    </citation>
    <scope>NUCLEOTIDE SEQUENCE [LARGE SCALE GENOMIC DNA]</scope>
    <source>
        <strain evidence="4 5">Bb-Ger1</strain>
    </source>
</reference>
<feature type="coiled-coil region" evidence="1">
    <location>
        <begin position="149"/>
        <end position="274"/>
    </location>
</feature>
<name>A0A2A9MIL8_BESBE</name>
<dbReference type="RefSeq" id="XP_029219436.1">
    <property type="nucleotide sequence ID" value="XM_029364728.1"/>
</dbReference>
<evidence type="ECO:0000256" key="3">
    <source>
        <dbReference type="SAM" id="SignalP"/>
    </source>
</evidence>
<dbReference type="Proteomes" id="UP000224006">
    <property type="component" value="Chromosome V"/>
</dbReference>
<feature type="signal peptide" evidence="3">
    <location>
        <begin position="1"/>
        <end position="19"/>
    </location>
</feature>
<evidence type="ECO:0000256" key="1">
    <source>
        <dbReference type="SAM" id="Coils"/>
    </source>
</evidence>
<evidence type="ECO:0000256" key="2">
    <source>
        <dbReference type="SAM" id="MobiDB-lite"/>
    </source>
</evidence>
<accession>A0A2A9MIL8</accession>
<comment type="caution">
    <text evidence="4">The sequence shown here is derived from an EMBL/GenBank/DDBJ whole genome shotgun (WGS) entry which is preliminary data.</text>
</comment>
<evidence type="ECO:0000313" key="5">
    <source>
        <dbReference type="Proteomes" id="UP000224006"/>
    </source>
</evidence>
<proteinExistence type="predicted"/>
<sequence>MRTILLCIALLPVVGQASGVTGEILVASDSVQEPVAEQPPDGVTQQAEPSSSALPSQTPLSEDSYVPPVPRTEKRRQVVRRHHCCPEPHCCDVEKMVVESKGKAEAELAKAVGAAAVLGGEQAEYERNANERHLRSRHKDEESSVNVTLAQAAADSHIVETEVAALERELEDVKKQNEKLEDAEDKFNEKLIERKEEEVGAAERDLLQLEAEKHSIAEAIEKEIKRIEDEEKAADIEVSLANARKTALAHGDTEEEVEGQLKALEEEAKREQDEGAQRDLNQTLSELSKHREIVTDHAQSILNNADNTLRSITTEHPNIAAAEQEASDRLHKFESVAAVAEHEAKAEEAQAESEPPSKRELANANVDEDGDPQLVLYNLSLRPVGK</sequence>
<keyword evidence="3" id="KW-0732">Signal</keyword>
<dbReference type="EMBL" id="NWUJ01000005">
    <property type="protein sequence ID" value="PFH35427.1"/>
    <property type="molecule type" value="Genomic_DNA"/>
</dbReference>
<evidence type="ECO:0000313" key="4">
    <source>
        <dbReference type="EMBL" id="PFH35427.1"/>
    </source>
</evidence>
<feature type="chain" id="PRO_5012789686" evidence="3">
    <location>
        <begin position="20"/>
        <end position="386"/>
    </location>
</feature>
<dbReference type="KEGG" id="bbes:BESB_063140"/>
<dbReference type="VEuPathDB" id="ToxoDB:BESB_063140"/>
<keyword evidence="1" id="KW-0175">Coiled coil</keyword>
<keyword evidence="5" id="KW-1185">Reference proteome</keyword>
<feature type="region of interest" description="Disordered" evidence="2">
    <location>
        <begin position="340"/>
        <end position="386"/>
    </location>
</feature>
<dbReference type="AlphaFoldDB" id="A0A2A9MIL8"/>